<gene>
    <name evidence="7" type="ORF">MCOR_54263</name>
</gene>
<evidence type="ECO:0000256" key="2">
    <source>
        <dbReference type="ARBA" id="ARBA00022525"/>
    </source>
</evidence>
<evidence type="ECO:0008006" key="9">
    <source>
        <dbReference type="Google" id="ProtNLM"/>
    </source>
</evidence>
<comment type="subcellular location">
    <subcellularLocation>
        <location evidence="1">Secreted</location>
    </subcellularLocation>
</comment>
<dbReference type="PANTHER" id="PTHR22906:SF43">
    <property type="entry name" value="PROPERDIN"/>
    <property type="match status" value="1"/>
</dbReference>
<evidence type="ECO:0000313" key="8">
    <source>
        <dbReference type="Proteomes" id="UP000507470"/>
    </source>
</evidence>
<keyword evidence="3" id="KW-0732">Signal</keyword>
<evidence type="ECO:0000256" key="4">
    <source>
        <dbReference type="ARBA" id="ARBA00022737"/>
    </source>
</evidence>
<dbReference type="FunFam" id="2.20.100.10:FF:000001">
    <property type="entry name" value="semaphorin-5A isoform X1"/>
    <property type="match status" value="3"/>
</dbReference>
<proteinExistence type="predicted"/>
<dbReference type="InterPro" id="IPR000884">
    <property type="entry name" value="TSP1_rpt"/>
</dbReference>
<evidence type="ECO:0000256" key="5">
    <source>
        <dbReference type="ARBA" id="ARBA00023157"/>
    </source>
</evidence>
<sequence length="406" mass="45470">MYTTACPIRGNWGSWQDWSPCSVNCGGGRKVRIRACDNPTPANNGPDCCGSGTESRRCAPNPCPKKYETSICDNDGMQLYHFVTFCRNGDWGDWMAWSSCFGSCSNGRQRRRRTCDNPAPANNGRDCSGTGSQSRWCKPLRCPINGLLALEAVVMVANVEEEWMGSVGTDSERISCKPIGCPINGNWGEWMAWSSCSGSCSSASNFKKRACDKPAPANNGLACSGSGIERTICKPLGCLQAKQIRFVREGDTGHATKSQQHFILDKGSEWNIRTDIGKKLVFPECVQTTLRPYIVVWLQTSKMVVAIELTVPWEERCEEAYQRKKEKYTELMTTCRERGWKAWLFQVDVGCRGFPAQSVWRMLQAMGIVGKARKTVVRQLGEAAERSSCWLWHRRDYLSWKPSADE</sequence>
<evidence type="ECO:0000313" key="7">
    <source>
        <dbReference type="EMBL" id="CAC5422198.1"/>
    </source>
</evidence>
<dbReference type="InterPro" id="IPR052065">
    <property type="entry name" value="Compl_asym_regulator"/>
</dbReference>
<dbReference type="SMART" id="SM00209">
    <property type="entry name" value="TSP1"/>
    <property type="match status" value="3"/>
</dbReference>
<evidence type="ECO:0000256" key="3">
    <source>
        <dbReference type="ARBA" id="ARBA00022729"/>
    </source>
</evidence>
<dbReference type="Proteomes" id="UP000507470">
    <property type="component" value="Unassembled WGS sequence"/>
</dbReference>
<dbReference type="EMBL" id="CACVKT020009528">
    <property type="protein sequence ID" value="CAC5422198.1"/>
    <property type="molecule type" value="Genomic_DNA"/>
</dbReference>
<dbReference type="SUPFAM" id="SSF82895">
    <property type="entry name" value="TSP-1 type 1 repeat"/>
    <property type="match status" value="3"/>
</dbReference>
<accession>A0A6J8ENY6</accession>
<dbReference type="InterPro" id="IPR036383">
    <property type="entry name" value="TSP1_rpt_sf"/>
</dbReference>
<feature type="region of interest" description="Disordered" evidence="6">
    <location>
        <begin position="106"/>
        <end position="133"/>
    </location>
</feature>
<name>A0A6J8ENY6_MYTCO</name>
<keyword evidence="4" id="KW-0677">Repeat</keyword>
<dbReference type="OrthoDB" id="446173at2759"/>
<organism evidence="7 8">
    <name type="scientific">Mytilus coruscus</name>
    <name type="common">Sea mussel</name>
    <dbReference type="NCBI Taxonomy" id="42192"/>
    <lineage>
        <taxon>Eukaryota</taxon>
        <taxon>Metazoa</taxon>
        <taxon>Spiralia</taxon>
        <taxon>Lophotrochozoa</taxon>
        <taxon>Mollusca</taxon>
        <taxon>Bivalvia</taxon>
        <taxon>Autobranchia</taxon>
        <taxon>Pteriomorphia</taxon>
        <taxon>Mytilida</taxon>
        <taxon>Mytiloidea</taxon>
        <taxon>Mytilidae</taxon>
        <taxon>Mytilinae</taxon>
        <taxon>Mytilus</taxon>
    </lineage>
</organism>
<keyword evidence="2" id="KW-0964">Secreted</keyword>
<evidence type="ECO:0000256" key="6">
    <source>
        <dbReference type="SAM" id="MobiDB-lite"/>
    </source>
</evidence>
<protein>
    <recommendedName>
        <fullName evidence="9">Hemicentin-1</fullName>
    </recommendedName>
</protein>
<reference evidence="7 8" key="1">
    <citation type="submission" date="2020-06" db="EMBL/GenBank/DDBJ databases">
        <authorList>
            <person name="Li R."/>
            <person name="Bekaert M."/>
        </authorList>
    </citation>
    <scope>NUCLEOTIDE SEQUENCE [LARGE SCALE GENOMIC DNA]</scope>
    <source>
        <strain evidence="8">wild</strain>
    </source>
</reference>
<dbReference type="Gene3D" id="2.20.100.10">
    <property type="entry name" value="Thrombospondin type-1 (TSP1) repeat"/>
    <property type="match status" value="3"/>
</dbReference>
<dbReference type="PROSITE" id="PS50092">
    <property type="entry name" value="TSP1"/>
    <property type="match status" value="3"/>
</dbReference>
<dbReference type="Pfam" id="PF00090">
    <property type="entry name" value="TSP_1"/>
    <property type="match status" value="3"/>
</dbReference>
<dbReference type="PANTHER" id="PTHR22906">
    <property type="entry name" value="PROPERDIN"/>
    <property type="match status" value="1"/>
</dbReference>
<dbReference type="AlphaFoldDB" id="A0A6J8ENY6"/>
<keyword evidence="5" id="KW-1015">Disulfide bond</keyword>
<dbReference type="PRINTS" id="PR01705">
    <property type="entry name" value="TSP1REPEAT"/>
</dbReference>
<evidence type="ECO:0000256" key="1">
    <source>
        <dbReference type="ARBA" id="ARBA00004613"/>
    </source>
</evidence>
<keyword evidence="8" id="KW-1185">Reference proteome</keyword>